<comment type="caution">
    <text evidence="1">The sequence shown here is derived from an EMBL/GenBank/DDBJ whole genome shotgun (WGS) entry which is preliminary data.</text>
</comment>
<evidence type="ECO:0000313" key="2">
    <source>
        <dbReference type="Proteomes" id="UP000242502"/>
    </source>
</evidence>
<dbReference type="EMBL" id="MDLC01000007">
    <property type="protein sequence ID" value="ODS24529.1"/>
    <property type="molecule type" value="Genomic_DNA"/>
</dbReference>
<proteinExistence type="predicted"/>
<dbReference type="STRING" id="62101.AB835_02770"/>
<dbReference type="AlphaFoldDB" id="A0A1D2QSH3"/>
<gene>
    <name evidence="1" type="ORF">AB835_02770</name>
</gene>
<evidence type="ECO:0000313" key="1">
    <source>
        <dbReference type="EMBL" id="ODS24529.1"/>
    </source>
</evidence>
<name>A0A1D2QSH3_9GAMM</name>
<organism evidence="1 2">
    <name type="scientific">Candidatus Endobugula sertula</name>
    <name type="common">Bugula neritina bacterial symbiont</name>
    <dbReference type="NCBI Taxonomy" id="62101"/>
    <lineage>
        <taxon>Bacteria</taxon>
        <taxon>Pseudomonadati</taxon>
        <taxon>Pseudomonadota</taxon>
        <taxon>Gammaproteobacteria</taxon>
        <taxon>Cellvibrionales</taxon>
        <taxon>Cellvibrionaceae</taxon>
        <taxon>Candidatus Endobugula</taxon>
    </lineage>
</organism>
<dbReference type="Proteomes" id="UP000242502">
    <property type="component" value="Unassembled WGS sequence"/>
</dbReference>
<protein>
    <submittedName>
        <fullName evidence="1">Uncharacterized protein</fullName>
    </submittedName>
</protein>
<reference evidence="1 2" key="1">
    <citation type="journal article" date="2016" name="Appl. Environ. Microbiol.">
        <title>Lack of Overt Genome Reduction in the Bryostatin-Producing Bryozoan Symbiont "Candidatus Endobugula sertula".</title>
        <authorList>
            <person name="Miller I.J."/>
            <person name="Vanee N."/>
            <person name="Fong S.S."/>
            <person name="Lim-Fong G.E."/>
            <person name="Kwan J.C."/>
        </authorList>
    </citation>
    <scope>NUCLEOTIDE SEQUENCE [LARGE SCALE GENOMIC DNA]</scope>
    <source>
        <strain evidence="1">AB1-4</strain>
    </source>
</reference>
<accession>A0A1D2QSH3</accession>
<sequence>MKCKIFLIYPLLSFSADKFQNEIDIIENKTKQKGWQYGGICEEQYDNTLISLRYSFAPKGKDIGDYAFIDIKKGDKIISFSGFDIFPFSTKNNCQIEYITNIVVLDTYDYSAAKRYQVFINVDKNKKTEYRYNLKHTSIFSKKLNEDSYLIAGFGLCKSDGSYSWIYDRICKTIPLKKYHEIQGKIQNRLGFSIYPYIPGGGIGAFKYYLICDRCNYEKNSSIDKEVKDYLLKVHKKIKKIEKSKNKKSIYSTYLAFSSILYSKFPEAKNLLKKINFTYQNDFELFWKEIYKNNYQRRELHNGFKFK</sequence>